<evidence type="ECO:0000313" key="2">
    <source>
        <dbReference type="EMBL" id="TGX48191.1"/>
    </source>
</evidence>
<dbReference type="OrthoDB" id="6316287at2"/>
<dbReference type="Proteomes" id="UP000306147">
    <property type="component" value="Unassembled WGS sequence"/>
</dbReference>
<evidence type="ECO:0008006" key="4">
    <source>
        <dbReference type="Google" id="ProtNLM"/>
    </source>
</evidence>
<organism evidence="2 3">
    <name type="scientific">Sphingomonas gei</name>
    <dbReference type="NCBI Taxonomy" id="1395960"/>
    <lineage>
        <taxon>Bacteria</taxon>
        <taxon>Pseudomonadati</taxon>
        <taxon>Pseudomonadota</taxon>
        <taxon>Alphaproteobacteria</taxon>
        <taxon>Sphingomonadales</taxon>
        <taxon>Sphingomonadaceae</taxon>
        <taxon>Sphingomonas</taxon>
    </lineage>
</organism>
<dbReference type="RefSeq" id="WP_135965829.1">
    <property type="nucleotide sequence ID" value="NZ_SRXT01000021.1"/>
</dbReference>
<accession>A0A4S1WXD8</accession>
<gene>
    <name evidence="2" type="ORF">E5A73_21095</name>
</gene>
<evidence type="ECO:0000313" key="3">
    <source>
        <dbReference type="Proteomes" id="UP000306147"/>
    </source>
</evidence>
<protein>
    <recommendedName>
        <fullName evidence="4">TauD/TfdA-like domain-containing protein</fullName>
    </recommendedName>
</protein>
<feature type="compositionally biased region" description="Low complexity" evidence="1">
    <location>
        <begin position="8"/>
        <end position="22"/>
    </location>
</feature>
<evidence type="ECO:0000256" key="1">
    <source>
        <dbReference type="SAM" id="MobiDB-lite"/>
    </source>
</evidence>
<comment type="caution">
    <text evidence="2">The sequence shown here is derived from an EMBL/GenBank/DDBJ whole genome shotgun (WGS) entry which is preliminary data.</text>
</comment>
<dbReference type="AlphaFoldDB" id="A0A4S1WXD8"/>
<sequence>MRHDVSDAVTPTAITSPSTAAPNKEDHMPRINEDPSWLLTEIKENPSLCQSAVEALRADLVILVERLTIQEAECILNQVAAALGLKDSLEIQSGFATMLGHRENISGPFMTVNKREDYQFISAHSEGNRAAGMQFASFYCIENSTDGGDTILFHVDNHRDGWTRLRELSRKIDVRSQQLTPGQASILKMRYNIASPNDMVDENDTIVGELPSVFDGIRIFDVLTKTNTSFSTILNCSVNSYLDSVASIDRTCGEEYMSLLQDMGLLRQSASGIGLTQVDNCAPRRIWESGVMFEDLFQGIVHRRLRSGDLIFYNNLTWAHSATNWSPYSGARKVIAAFA</sequence>
<reference evidence="2 3" key="1">
    <citation type="submission" date="2019-04" db="EMBL/GenBank/DDBJ databases">
        <title>Sphingomonas psychrotolerans sp. nov., isolated from soil in the Tianshan Mountains, Xinjiang, China.</title>
        <authorList>
            <person name="Luo Y."/>
            <person name="Sheng H."/>
        </authorList>
    </citation>
    <scope>NUCLEOTIDE SEQUENCE [LARGE SCALE GENOMIC DNA]</scope>
    <source>
        <strain evidence="2 3">ZFGT-11</strain>
    </source>
</reference>
<keyword evidence="3" id="KW-1185">Reference proteome</keyword>
<name>A0A4S1WXD8_9SPHN</name>
<feature type="region of interest" description="Disordered" evidence="1">
    <location>
        <begin position="1"/>
        <end position="31"/>
    </location>
</feature>
<proteinExistence type="predicted"/>
<dbReference type="EMBL" id="SRXT01000021">
    <property type="protein sequence ID" value="TGX48191.1"/>
    <property type="molecule type" value="Genomic_DNA"/>
</dbReference>